<feature type="domain" description="PBS-linker" evidence="8">
    <location>
        <begin position="11"/>
        <end position="189"/>
    </location>
</feature>
<keyword evidence="4 7" id="KW-0605">Phycobilisome</keyword>
<dbReference type="GO" id="GO:0030089">
    <property type="term" value="C:phycobilisome"/>
    <property type="evidence" value="ECO:0007669"/>
    <property type="project" value="UniProtKB-UniRule"/>
</dbReference>
<dbReference type="Gene3D" id="1.10.3130.20">
    <property type="entry name" value="Phycobilisome linker domain"/>
    <property type="match status" value="1"/>
</dbReference>
<evidence type="ECO:0000313" key="10">
    <source>
        <dbReference type="EMBL" id="OSO93799.1"/>
    </source>
</evidence>
<reference evidence="11" key="1">
    <citation type="submission" date="2017-04" db="EMBL/GenBank/DDBJ databases">
        <authorList>
            <person name="Abreu V.A."/>
            <person name="Popin R.V."/>
            <person name="Rigonato J."/>
            <person name="Andreote A.P."/>
            <person name="Schaker P.C."/>
            <person name="Hoff-Risseti C."/>
            <person name="Alvarenga D.O."/>
            <person name="Varani A.M."/>
            <person name="Fiore M.F."/>
        </authorList>
    </citation>
    <scope>NUCLEOTIDE SEQUENCE [LARGE SCALE GENOMIC DNA]</scope>
    <source>
        <strain evidence="11">CENA303</strain>
    </source>
</reference>
<gene>
    <name evidence="10" type="ORF">B7O87_05295</name>
    <name evidence="9" type="ORF">B7O87_14845</name>
</gene>
<dbReference type="EMBL" id="NBYN01000071">
    <property type="protein sequence ID" value="OSO87568.1"/>
    <property type="molecule type" value="Genomic_DNA"/>
</dbReference>
<dbReference type="GO" id="GO:0012505">
    <property type="term" value="C:endomembrane system"/>
    <property type="evidence" value="ECO:0007669"/>
    <property type="project" value="UniProtKB-SubCell"/>
</dbReference>
<organism evidence="9 11">
    <name type="scientific">Cylindrospermopsis raciborskii CENA303</name>
    <dbReference type="NCBI Taxonomy" id="1170769"/>
    <lineage>
        <taxon>Bacteria</taxon>
        <taxon>Bacillati</taxon>
        <taxon>Cyanobacteriota</taxon>
        <taxon>Cyanophyceae</taxon>
        <taxon>Nostocales</taxon>
        <taxon>Aphanizomenonaceae</taxon>
        <taxon>Cylindrospermopsis</taxon>
    </lineage>
</organism>
<dbReference type="GO" id="GO:0015979">
    <property type="term" value="P:photosynthesis"/>
    <property type="evidence" value="ECO:0007669"/>
    <property type="project" value="UniProtKB-KW"/>
</dbReference>
<evidence type="ECO:0000256" key="4">
    <source>
        <dbReference type="ARBA" id="ARBA00022738"/>
    </source>
</evidence>
<comment type="subcellular location">
    <subcellularLocation>
        <location evidence="1">Endomembrane system</location>
    </subcellularLocation>
</comment>
<dbReference type="AlphaFoldDB" id="A0A1X4G3A0"/>
<dbReference type="EMBL" id="NBYN01000022">
    <property type="protein sequence ID" value="OSO93799.1"/>
    <property type="molecule type" value="Genomic_DNA"/>
</dbReference>
<keyword evidence="3" id="KW-0042">Antenna complex</keyword>
<sequence length="279" mass="32221">MSIPLLEYSPSSQNQRVEGYEVANEDTPIVYKLNYATSDQEIDEIIWASYRQVFSEHLILTSYRQKFLESQLRNRAINVRDFIRGLGKSEVFRTQIAEVNSNYRLVDIILQRFLGRKAYNREEEIAWSIVIGTKGVHGFIDALLESEEYINNFGDDIVPYQRRRFGSRPFNLVNPRYSSYWRDAQSMRVLDYRSFYSARTYGTATSEDIRKAIPANFFAMAGKIITPERNYQRTIASVTTQIGSLEIPDTSREVSTSEVTIKPVAVSLPYSYIPPISKN</sequence>
<dbReference type="PIRSF" id="PIRSF005898">
    <property type="entry name" value="Phycobilisome_CpeC/CpcI"/>
    <property type="match status" value="1"/>
</dbReference>
<evidence type="ECO:0000256" key="3">
    <source>
        <dbReference type="ARBA" id="ARBA00022549"/>
    </source>
</evidence>
<dbReference type="InterPro" id="IPR016470">
    <property type="entry name" value="Phycobilisome"/>
</dbReference>
<comment type="similarity">
    <text evidence="7">Belongs to the phycobilisome linker protein family.</text>
</comment>
<dbReference type="Proteomes" id="UP000192997">
    <property type="component" value="Unassembled WGS sequence"/>
</dbReference>
<evidence type="ECO:0000259" key="8">
    <source>
        <dbReference type="PROSITE" id="PS51445"/>
    </source>
</evidence>
<comment type="caution">
    <text evidence="9">The sequence shown here is derived from an EMBL/GenBank/DDBJ whole genome shotgun (WGS) entry which is preliminary data.</text>
</comment>
<keyword evidence="2" id="KW-0602">Photosynthesis</keyword>
<dbReference type="InterPro" id="IPR038255">
    <property type="entry name" value="PBS_linker_sf"/>
</dbReference>
<evidence type="ECO:0000313" key="11">
    <source>
        <dbReference type="Proteomes" id="UP000192997"/>
    </source>
</evidence>
<evidence type="ECO:0000256" key="7">
    <source>
        <dbReference type="PROSITE-ProRule" id="PRU00775"/>
    </source>
</evidence>
<accession>A0A1X4G3A0</accession>
<dbReference type="PANTHER" id="PTHR34011">
    <property type="entry name" value="PHYCOBILISOME 32.1 KDA LINKER POLYPEPTIDE, PHYCOCYANIN-ASSOCIATED, ROD 2-RELATED"/>
    <property type="match status" value="1"/>
</dbReference>
<dbReference type="InterPro" id="IPR001297">
    <property type="entry name" value="PBS_linker_dom"/>
</dbReference>
<proteinExistence type="inferred from homology"/>
<evidence type="ECO:0000256" key="5">
    <source>
        <dbReference type="ARBA" id="ARBA00023078"/>
    </source>
</evidence>
<evidence type="ECO:0000313" key="9">
    <source>
        <dbReference type="EMBL" id="OSO87568.1"/>
    </source>
</evidence>
<dbReference type="RefSeq" id="WP_061546740.1">
    <property type="nucleotide sequence ID" value="NZ_NBYN01000022.1"/>
</dbReference>
<reference evidence="9" key="2">
    <citation type="submission" date="2017-04" db="EMBL/GenBank/DDBJ databases">
        <authorList>
            <person name="Afonso C.L."/>
            <person name="Miller P.J."/>
            <person name="Scott M.A."/>
            <person name="Spackman E."/>
            <person name="Goraichik I."/>
            <person name="Dimitrov K.M."/>
            <person name="Suarez D.L."/>
            <person name="Swayne D.E."/>
        </authorList>
    </citation>
    <scope>NUCLEOTIDE SEQUENCE [LARGE SCALE GENOMIC DNA]</scope>
    <source>
        <strain evidence="9">CENA303</strain>
    </source>
</reference>
<dbReference type="PROSITE" id="PS51445">
    <property type="entry name" value="PBS_LINKER"/>
    <property type="match status" value="1"/>
</dbReference>
<name>A0A1X4G3A0_9CYAN</name>
<protein>
    <submittedName>
        <fullName evidence="9">Phycobilisome rod-core linker polypeptide CpcG1</fullName>
    </submittedName>
</protein>
<evidence type="ECO:0000256" key="2">
    <source>
        <dbReference type="ARBA" id="ARBA00022531"/>
    </source>
</evidence>
<evidence type="ECO:0000256" key="1">
    <source>
        <dbReference type="ARBA" id="ARBA00004308"/>
    </source>
</evidence>
<keyword evidence="5" id="KW-0793">Thylakoid</keyword>
<evidence type="ECO:0000256" key="6">
    <source>
        <dbReference type="ARBA" id="ARBA00023136"/>
    </source>
</evidence>
<keyword evidence="6" id="KW-0472">Membrane</keyword>
<dbReference type="Pfam" id="PF00427">
    <property type="entry name" value="PBS_linker_poly"/>
    <property type="match status" value="1"/>
</dbReference>